<name>A0A0D7B8Z1_9AGAR</name>
<dbReference type="EMBL" id="KN880548">
    <property type="protein sequence ID" value="KIY66654.1"/>
    <property type="molecule type" value="Genomic_DNA"/>
</dbReference>
<proteinExistence type="predicted"/>
<evidence type="ECO:0000313" key="2">
    <source>
        <dbReference type="EMBL" id="KIY66654.1"/>
    </source>
</evidence>
<reference evidence="2 3" key="1">
    <citation type="journal article" date="2015" name="Fungal Genet. Biol.">
        <title>Evolution of novel wood decay mechanisms in Agaricales revealed by the genome sequences of Fistulina hepatica and Cylindrobasidium torrendii.</title>
        <authorList>
            <person name="Floudas D."/>
            <person name="Held B.W."/>
            <person name="Riley R."/>
            <person name="Nagy L.G."/>
            <person name="Koehler G."/>
            <person name="Ransdell A.S."/>
            <person name="Younus H."/>
            <person name="Chow J."/>
            <person name="Chiniquy J."/>
            <person name="Lipzen A."/>
            <person name="Tritt A."/>
            <person name="Sun H."/>
            <person name="Haridas S."/>
            <person name="LaButti K."/>
            <person name="Ohm R.A."/>
            <person name="Kues U."/>
            <person name="Blanchette R.A."/>
            <person name="Grigoriev I.V."/>
            <person name="Minto R.E."/>
            <person name="Hibbett D.S."/>
        </authorList>
    </citation>
    <scope>NUCLEOTIDE SEQUENCE [LARGE SCALE GENOMIC DNA]</scope>
    <source>
        <strain evidence="2 3">FP15055 ss-10</strain>
    </source>
</reference>
<feature type="compositionally biased region" description="Polar residues" evidence="1">
    <location>
        <begin position="63"/>
        <end position="85"/>
    </location>
</feature>
<organism evidence="2 3">
    <name type="scientific">Cylindrobasidium torrendii FP15055 ss-10</name>
    <dbReference type="NCBI Taxonomy" id="1314674"/>
    <lineage>
        <taxon>Eukaryota</taxon>
        <taxon>Fungi</taxon>
        <taxon>Dikarya</taxon>
        <taxon>Basidiomycota</taxon>
        <taxon>Agaricomycotina</taxon>
        <taxon>Agaricomycetes</taxon>
        <taxon>Agaricomycetidae</taxon>
        <taxon>Agaricales</taxon>
        <taxon>Marasmiineae</taxon>
        <taxon>Physalacriaceae</taxon>
        <taxon>Cylindrobasidium</taxon>
    </lineage>
</organism>
<feature type="region of interest" description="Disordered" evidence="1">
    <location>
        <begin position="61"/>
        <end position="97"/>
    </location>
</feature>
<evidence type="ECO:0000256" key="1">
    <source>
        <dbReference type="SAM" id="MobiDB-lite"/>
    </source>
</evidence>
<evidence type="ECO:0000313" key="3">
    <source>
        <dbReference type="Proteomes" id="UP000054007"/>
    </source>
</evidence>
<protein>
    <submittedName>
        <fullName evidence="2">Uncharacterized protein</fullName>
    </submittedName>
</protein>
<feature type="compositionally biased region" description="Basic and acidic residues" evidence="1">
    <location>
        <begin position="87"/>
        <end position="97"/>
    </location>
</feature>
<keyword evidence="3" id="KW-1185">Reference proteome</keyword>
<dbReference type="AlphaFoldDB" id="A0A0D7B8Z1"/>
<dbReference type="Proteomes" id="UP000054007">
    <property type="component" value="Unassembled WGS sequence"/>
</dbReference>
<sequence>MPVHRTTRRPSAAVLRRQLAHIDTRIAAARATGLILQTELAGWRSRANELEAAVRAKQAALASKTTPSSGGEATVSSTPLNTSTHAPADDESAKDGDPCLLFSVTTIPNQCRITDSK</sequence>
<accession>A0A0D7B8Z1</accession>
<gene>
    <name evidence="2" type="ORF">CYLTODRAFT_411708</name>
</gene>